<protein>
    <submittedName>
        <fullName evidence="1">Uncharacterized protein</fullName>
    </submittedName>
</protein>
<sequence>MALVDLKEEGKEKIQVGMRWQDLGSLGLRKTTMVPPLPLEYESLSIVLVSLKQKRGKGDTSSDE</sequence>
<name>A0A7J7NX73_9MAGN</name>
<keyword evidence="2" id="KW-1185">Reference proteome</keyword>
<organism evidence="1 2">
    <name type="scientific">Kingdonia uniflora</name>
    <dbReference type="NCBI Taxonomy" id="39325"/>
    <lineage>
        <taxon>Eukaryota</taxon>
        <taxon>Viridiplantae</taxon>
        <taxon>Streptophyta</taxon>
        <taxon>Embryophyta</taxon>
        <taxon>Tracheophyta</taxon>
        <taxon>Spermatophyta</taxon>
        <taxon>Magnoliopsida</taxon>
        <taxon>Ranunculales</taxon>
        <taxon>Circaeasteraceae</taxon>
        <taxon>Kingdonia</taxon>
    </lineage>
</organism>
<dbReference type="EMBL" id="JACGCM010000455">
    <property type="protein sequence ID" value="KAF6171806.1"/>
    <property type="molecule type" value="Genomic_DNA"/>
</dbReference>
<evidence type="ECO:0000313" key="2">
    <source>
        <dbReference type="Proteomes" id="UP000541444"/>
    </source>
</evidence>
<dbReference type="Proteomes" id="UP000541444">
    <property type="component" value="Unassembled WGS sequence"/>
</dbReference>
<gene>
    <name evidence="1" type="ORF">GIB67_007327</name>
</gene>
<reference evidence="1 2" key="1">
    <citation type="journal article" date="2020" name="IScience">
        <title>Genome Sequencing of the Endangered Kingdonia uniflora (Circaeasteraceae, Ranunculales) Reveals Potential Mechanisms of Evolutionary Specialization.</title>
        <authorList>
            <person name="Sun Y."/>
            <person name="Deng T."/>
            <person name="Zhang A."/>
            <person name="Moore M.J."/>
            <person name="Landis J.B."/>
            <person name="Lin N."/>
            <person name="Zhang H."/>
            <person name="Zhang X."/>
            <person name="Huang J."/>
            <person name="Zhang X."/>
            <person name="Sun H."/>
            <person name="Wang H."/>
        </authorList>
    </citation>
    <scope>NUCLEOTIDE SEQUENCE [LARGE SCALE GENOMIC DNA]</scope>
    <source>
        <strain evidence="1">TB1705</strain>
        <tissue evidence="1">Leaf</tissue>
    </source>
</reference>
<accession>A0A7J7NX73</accession>
<evidence type="ECO:0000313" key="1">
    <source>
        <dbReference type="EMBL" id="KAF6171806.1"/>
    </source>
</evidence>
<comment type="caution">
    <text evidence="1">The sequence shown here is derived from an EMBL/GenBank/DDBJ whole genome shotgun (WGS) entry which is preliminary data.</text>
</comment>
<proteinExistence type="predicted"/>
<dbReference type="AlphaFoldDB" id="A0A7J7NX73"/>
<feature type="non-terminal residue" evidence="1">
    <location>
        <position position="1"/>
    </location>
</feature>